<dbReference type="SUPFAM" id="SSF52788">
    <property type="entry name" value="Phosphotyrosine protein phosphatases I"/>
    <property type="match status" value="1"/>
</dbReference>
<evidence type="ECO:0000256" key="1">
    <source>
        <dbReference type="ARBA" id="ARBA00011063"/>
    </source>
</evidence>
<dbReference type="EC" id="3.1.3.48" evidence="2"/>
<organism evidence="6 7">
    <name type="scientific">Kangiella taiwanensis</name>
    <dbReference type="NCBI Taxonomy" id="1079179"/>
    <lineage>
        <taxon>Bacteria</taxon>
        <taxon>Pseudomonadati</taxon>
        <taxon>Pseudomonadota</taxon>
        <taxon>Gammaproteobacteria</taxon>
        <taxon>Kangiellales</taxon>
        <taxon>Kangiellaceae</taxon>
        <taxon>Kangiella</taxon>
    </lineage>
</organism>
<dbReference type="PANTHER" id="PTHR11717">
    <property type="entry name" value="LOW MOLECULAR WEIGHT PROTEIN TYROSINE PHOSPHATASE"/>
    <property type="match status" value="1"/>
</dbReference>
<reference evidence="7" key="1">
    <citation type="journal article" date="2019" name="Int. J. Syst. Evol. Microbiol.">
        <title>The Global Catalogue of Microorganisms (GCM) 10K type strain sequencing project: providing services to taxonomists for standard genome sequencing and annotation.</title>
        <authorList>
            <consortium name="The Broad Institute Genomics Platform"/>
            <consortium name="The Broad Institute Genome Sequencing Center for Infectious Disease"/>
            <person name="Wu L."/>
            <person name="Ma J."/>
        </authorList>
    </citation>
    <scope>NUCLEOTIDE SEQUENCE [LARGE SCALE GENOMIC DNA]</scope>
    <source>
        <strain evidence="7">JCM 17727</strain>
    </source>
</reference>
<dbReference type="PRINTS" id="PR00719">
    <property type="entry name" value="LMWPTPASE"/>
</dbReference>
<dbReference type="Gene3D" id="3.40.50.2300">
    <property type="match status" value="1"/>
</dbReference>
<dbReference type="SMART" id="SM00226">
    <property type="entry name" value="LMWPc"/>
    <property type="match status" value="1"/>
</dbReference>
<keyword evidence="3" id="KW-0378">Hydrolase</keyword>
<gene>
    <name evidence="6" type="ORF">GCM10023150_22030</name>
</gene>
<dbReference type="EMBL" id="BAABFU010000003">
    <property type="protein sequence ID" value="GAA4353424.1"/>
    <property type="molecule type" value="Genomic_DNA"/>
</dbReference>
<evidence type="ECO:0000313" key="6">
    <source>
        <dbReference type="EMBL" id="GAA4353424.1"/>
    </source>
</evidence>
<dbReference type="InterPro" id="IPR023485">
    <property type="entry name" value="Ptyr_pPase"/>
</dbReference>
<dbReference type="InterPro" id="IPR050438">
    <property type="entry name" value="LMW_PTPase"/>
</dbReference>
<dbReference type="CDD" id="cd16343">
    <property type="entry name" value="LMWPTP"/>
    <property type="match status" value="1"/>
</dbReference>
<evidence type="ECO:0000313" key="7">
    <source>
        <dbReference type="Proteomes" id="UP001501294"/>
    </source>
</evidence>
<dbReference type="Proteomes" id="UP001501294">
    <property type="component" value="Unassembled WGS sequence"/>
</dbReference>
<dbReference type="InterPro" id="IPR017867">
    <property type="entry name" value="Tyr_phospatase_low_mol_wt"/>
</dbReference>
<dbReference type="RefSeq" id="WP_223579102.1">
    <property type="nucleotide sequence ID" value="NZ_BAABFU010000003.1"/>
</dbReference>
<sequence length="163" mass="18348">MTRFSVLFVCLGNICRSPTAEGVFQHKVEQAGLSDQIRVDSAGTSAFHVGEAPDKRSQQEAKKFGYDLSYIRSRKAEAKDFVDFDLVIAMDLENYHNLSLLKTTGYDDKLKLFIRDYAPELDIEEVPDPYYGGAEGFTKVLKMIEIASDNLLKEIQGKLNEAK</sequence>
<keyword evidence="7" id="KW-1185">Reference proteome</keyword>
<evidence type="ECO:0000259" key="5">
    <source>
        <dbReference type="SMART" id="SM00226"/>
    </source>
</evidence>
<protein>
    <recommendedName>
        <fullName evidence="2">protein-tyrosine-phosphatase</fullName>
        <ecNumber evidence="2">3.1.3.48</ecNumber>
    </recommendedName>
</protein>
<name>A0ABP8I8J4_9GAMM</name>
<comment type="caution">
    <text evidence="6">The sequence shown here is derived from an EMBL/GenBank/DDBJ whole genome shotgun (WGS) entry which is preliminary data.</text>
</comment>
<comment type="similarity">
    <text evidence="1">Belongs to the low molecular weight phosphotyrosine protein phosphatase family.</text>
</comment>
<evidence type="ECO:0000256" key="3">
    <source>
        <dbReference type="ARBA" id="ARBA00022801"/>
    </source>
</evidence>
<evidence type="ECO:0000256" key="4">
    <source>
        <dbReference type="ARBA" id="ARBA00022912"/>
    </source>
</evidence>
<dbReference type="InterPro" id="IPR036196">
    <property type="entry name" value="Ptyr_pPase_sf"/>
</dbReference>
<dbReference type="Pfam" id="PF01451">
    <property type="entry name" value="LMWPc"/>
    <property type="match status" value="1"/>
</dbReference>
<evidence type="ECO:0000256" key="2">
    <source>
        <dbReference type="ARBA" id="ARBA00013064"/>
    </source>
</evidence>
<feature type="domain" description="Phosphotyrosine protein phosphatase I" evidence="5">
    <location>
        <begin position="4"/>
        <end position="154"/>
    </location>
</feature>
<dbReference type="PANTHER" id="PTHR11717:SF7">
    <property type="entry name" value="LOW MOLECULAR WEIGHT PHOSPHOTYROSINE PROTEIN PHOSPHATASE"/>
    <property type="match status" value="1"/>
</dbReference>
<proteinExistence type="inferred from homology"/>
<keyword evidence="4" id="KW-0904">Protein phosphatase</keyword>
<accession>A0ABP8I8J4</accession>